<sequence>MYHSISIYYRYIISKSCRVHFLLCCALYRTLHVLYALVCLAQMGVEGFIKFTTKENVNSTRVRNDI</sequence>
<dbReference type="AlphaFoldDB" id="A0AAD8KP57"/>
<keyword evidence="3" id="KW-1185">Reference proteome</keyword>
<dbReference type="Proteomes" id="UP001229421">
    <property type="component" value="Unassembled WGS sequence"/>
</dbReference>
<dbReference type="EMBL" id="JAUHHV010000004">
    <property type="protein sequence ID" value="KAK1426472.1"/>
    <property type="molecule type" value="Genomic_DNA"/>
</dbReference>
<proteinExistence type="predicted"/>
<protein>
    <submittedName>
        <fullName evidence="2">Uncharacterized protein</fullName>
    </submittedName>
</protein>
<keyword evidence="1" id="KW-0812">Transmembrane</keyword>
<feature type="transmembrane region" description="Helical" evidence="1">
    <location>
        <begin position="21"/>
        <end position="45"/>
    </location>
</feature>
<gene>
    <name evidence="2" type="ORF">QVD17_15146</name>
</gene>
<organism evidence="2 3">
    <name type="scientific">Tagetes erecta</name>
    <name type="common">African marigold</name>
    <dbReference type="NCBI Taxonomy" id="13708"/>
    <lineage>
        <taxon>Eukaryota</taxon>
        <taxon>Viridiplantae</taxon>
        <taxon>Streptophyta</taxon>
        <taxon>Embryophyta</taxon>
        <taxon>Tracheophyta</taxon>
        <taxon>Spermatophyta</taxon>
        <taxon>Magnoliopsida</taxon>
        <taxon>eudicotyledons</taxon>
        <taxon>Gunneridae</taxon>
        <taxon>Pentapetalae</taxon>
        <taxon>asterids</taxon>
        <taxon>campanulids</taxon>
        <taxon>Asterales</taxon>
        <taxon>Asteraceae</taxon>
        <taxon>Asteroideae</taxon>
        <taxon>Heliantheae alliance</taxon>
        <taxon>Tageteae</taxon>
        <taxon>Tagetes</taxon>
    </lineage>
</organism>
<accession>A0AAD8KP57</accession>
<reference evidence="2" key="1">
    <citation type="journal article" date="2023" name="bioRxiv">
        <title>Improved chromosome-level genome assembly for marigold (Tagetes erecta).</title>
        <authorList>
            <person name="Jiang F."/>
            <person name="Yuan L."/>
            <person name="Wang S."/>
            <person name="Wang H."/>
            <person name="Xu D."/>
            <person name="Wang A."/>
            <person name="Fan W."/>
        </authorList>
    </citation>
    <scope>NUCLEOTIDE SEQUENCE</scope>
    <source>
        <strain evidence="2">WSJ</strain>
        <tissue evidence="2">Leaf</tissue>
    </source>
</reference>
<keyword evidence="1" id="KW-1133">Transmembrane helix</keyword>
<keyword evidence="1" id="KW-0472">Membrane</keyword>
<comment type="caution">
    <text evidence="2">The sequence shown here is derived from an EMBL/GenBank/DDBJ whole genome shotgun (WGS) entry which is preliminary data.</text>
</comment>
<evidence type="ECO:0000313" key="2">
    <source>
        <dbReference type="EMBL" id="KAK1426472.1"/>
    </source>
</evidence>
<name>A0AAD8KP57_TARER</name>
<evidence type="ECO:0000256" key="1">
    <source>
        <dbReference type="SAM" id="Phobius"/>
    </source>
</evidence>
<evidence type="ECO:0000313" key="3">
    <source>
        <dbReference type="Proteomes" id="UP001229421"/>
    </source>
</evidence>